<keyword evidence="7" id="KW-1185">Reference proteome</keyword>
<dbReference type="InterPro" id="IPR052211">
    <property type="entry name" value="Cpx_auxiliary_protein"/>
</dbReference>
<organism evidence="6 7">
    <name type="scientific">Legionella antarctica</name>
    <dbReference type="NCBI Taxonomy" id="2708020"/>
    <lineage>
        <taxon>Bacteria</taxon>
        <taxon>Pseudomonadati</taxon>
        <taxon>Pseudomonadota</taxon>
        <taxon>Gammaproteobacteria</taxon>
        <taxon>Legionellales</taxon>
        <taxon>Legionellaceae</taxon>
        <taxon>Legionella</taxon>
    </lineage>
</organism>
<dbReference type="GO" id="GO:0030288">
    <property type="term" value="C:outer membrane-bounded periplasmic space"/>
    <property type="evidence" value="ECO:0007669"/>
    <property type="project" value="TreeGrafter"/>
</dbReference>
<comment type="subcellular location">
    <subcellularLocation>
        <location evidence="1">Periplasm</location>
    </subcellularLocation>
</comment>
<dbReference type="InterPro" id="IPR012899">
    <property type="entry name" value="LTXXQ"/>
</dbReference>
<evidence type="ECO:0000313" key="7">
    <source>
        <dbReference type="Proteomes" id="UP000502894"/>
    </source>
</evidence>
<dbReference type="Pfam" id="PF07813">
    <property type="entry name" value="LTXXQ"/>
    <property type="match status" value="1"/>
</dbReference>
<evidence type="ECO:0000256" key="3">
    <source>
        <dbReference type="ARBA" id="ARBA00022729"/>
    </source>
</evidence>
<evidence type="ECO:0008006" key="8">
    <source>
        <dbReference type="Google" id="ProtNLM"/>
    </source>
</evidence>
<dbReference type="PANTHER" id="PTHR38102:SF1">
    <property type="entry name" value="PERIPLASMIC CHAPERONE SPY"/>
    <property type="match status" value="1"/>
</dbReference>
<dbReference type="KEGG" id="lant:TUM19329_17820"/>
<gene>
    <name evidence="6" type="ORF">TUM19329_17820</name>
</gene>
<keyword evidence="5" id="KW-0175">Coiled coil</keyword>
<evidence type="ECO:0000313" key="6">
    <source>
        <dbReference type="EMBL" id="BCA95421.1"/>
    </source>
</evidence>
<dbReference type="AlphaFoldDB" id="A0A6F8T4N0"/>
<dbReference type="Gene3D" id="1.20.120.1490">
    <property type="match status" value="1"/>
</dbReference>
<dbReference type="PANTHER" id="PTHR38102">
    <property type="entry name" value="PERIPLASMIC CHAPERONE SPY"/>
    <property type="match status" value="1"/>
</dbReference>
<dbReference type="EMBL" id="AP022839">
    <property type="protein sequence ID" value="BCA95421.1"/>
    <property type="molecule type" value="Genomic_DNA"/>
</dbReference>
<sequence length="156" mass="17797">MSLTKNQEEIIMNKKTVWLTAAALSVMIGQVSFAATESSKSRPCTCHHNAQRLSEKLNLTTEQKAQIKTIRAQTHHQLKTANEQLKALKLKINALANNDKVDEDKLNTLITQRNNVKGAMLKKEVMMQNQIYNTLTAQQKFRYKELKAKWATKKNS</sequence>
<evidence type="ECO:0000256" key="4">
    <source>
        <dbReference type="ARBA" id="ARBA00022764"/>
    </source>
</evidence>
<dbReference type="CDD" id="cd09916">
    <property type="entry name" value="CpxP_like"/>
    <property type="match status" value="1"/>
</dbReference>
<evidence type="ECO:0000256" key="1">
    <source>
        <dbReference type="ARBA" id="ARBA00004418"/>
    </source>
</evidence>
<dbReference type="Proteomes" id="UP000502894">
    <property type="component" value="Chromosome"/>
</dbReference>
<keyword evidence="4" id="KW-0574">Periplasm</keyword>
<reference evidence="6" key="1">
    <citation type="journal article" date="2020" name="Microbiol. Resour. Announc.">
        <title>Complete Genome Sequence of Novel Psychrotolerant Legionella Strain TUM19329, Isolated from Antarctic Lake Sediment.</title>
        <authorList>
            <person name="Shimada S."/>
            <person name="Nakai R."/>
            <person name="Aoki K."/>
            <person name="Shimoeda N."/>
            <person name="Ohno G."/>
            <person name="Miyazaki Y."/>
            <person name="Kudoh S."/>
            <person name="Imura S."/>
            <person name="Watanabe K."/>
            <person name="Ishii Y."/>
            <person name="Tateda K."/>
        </authorList>
    </citation>
    <scope>NUCLEOTIDE SEQUENCE [LARGE SCALE GENOMIC DNA]</scope>
    <source>
        <strain evidence="6">TUM19329</strain>
    </source>
</reference>
<accession>A0A6F8T4N0</accession>
<protein>
    <recommendedName>
        <fullName evidence="8">Envelope stress induced periplasmic protein</fullName>
    </recommendedName>
</protein>
<evidence type="ECO:0000256" key="2">
    <source>
        <dbReference type="ARBA" id="ARBA00008441"/>
    </source>
</evidence>
<evidence type="ECO:0000256" key="5">
    <source>
        <dbReference type="SAM" id="Coils"/>
    </source>
</evidence>
<dbReference type="GO" id="GO:0051082">
    <property type="term" value="F:unfolded protein binding"/>
    <property type="evidence" value="ECO:0007669"/>
    <property type="project" value="TreeGrafter"/>
</dbReference>
<comment type="similarity">
    <text evidence="2">Belongs to the CpxP/Spy family.</text>
</comment>
<proteinExistence type="inferred from homology"/>
<keyword evidence="3" id="KW-0732">Signal</keyword>
<feature type="coiled-coil region" evidence="5">
    <location>
        <begin position="71"/>
        <end position="98"/>
    </location>
</feature>
<name>A0A6F8T4N0_9GAMM</name>